<feature type="transmembrane region" description="Helical" evidence="1">
    <location>
        <begin position="357"/>
        <end position="374"/>
    </location>
</feature>
<proteinExistence type="predicted"/>
<feature type="transmembrane region" description="Helical" evidence="1">
    <location>
        <begin position="386"/>
        <end position="404"/>
    </location>
</feature>
<dbReference type="EMBL" id="LAZR01000735">
    <property type="protein sequence ID" value="KKN59187.1"/>
    <property type="molecule type" value="Genomic_DNA"/>
</dbReference>
<dbReference type="AlphaFoldDB" id="A0A0F9SA61"/>
<feature type="transmembrane region" description="Helical" evidence="1">
    <location>
        <begin position="462"/>
        <end position="481"/>
    </location>
</feature>
<comment type="caution">
    <text evidence="2">The sequence shown here is derived from an EMBL/GenBank/DDBJ whole genome shotgun (WGS) entry which is preliminary data.</text>
</comment>
<sequence length="507" mass="58235">MLIDYLEQTNQLKNSDIYETFNSLRLTIKPNISILDFFPKFFDELKTLSKRDTFELFFEIEGTHETVSDCSIDSFEKMEKHIAEFSNDSEYELELKINKKNVDKSVSIYFVDQFSDYLTSISLLDVINLISINFEESLVFEVFSKIKKFGSKTIRFSESGKDEADLNSFELINVRQNKLSLLFENATTSNFAIDLLPDDFYLITKSSYEKINKIFIDISSLLSIVFISNSSSFEKDGSFLYKISGYKTISESLATIDYEASTCDILYKIYAWSYEGGNSSDKIGLVRNVLSIHLDSNDRVKIDNEVWQAIQSNYQIYLKDNVQSYLEIKNKIGEFVIESSARTYSMADEILSSFKNSIFVFVTFFLTVVVVNGLKDTGGESIFSDVYLAIVIILCIISLVWRKMTVKQVLKQFESASATVKQILKLNYSKVLMQSEIDQCIDPVVSTNRIYLKEQVDSYSKWWLGIILVFGFSFASANVYFEHSDSFINKLKEVLPIDSDENKAIDD</sequence>
<keyword evidence="1" id="KW-0812">Transmembrane</keyword>
<name>A0A0F9SA61_9ZZZZ</name>
<protein>
    <submittedName>
        <fullName evidence="2">Uncharacterized protein</fullName>
    </submittedName>
</protein>
<evidence type="ECO:0000256" key="1">
    <source>
        <dbReference type="SAM" id="Phobius"/>
    </source>
</evidence>
<organism evidence="2">
    <name type="scientific">marine sediment metagenome</name>
    <dbReference type="NCBI Taxonomy" id="412755"/>
    <lineage>
        <taxon>unclassified sequences</taxon>
        <taxon>metagenomes</taxon>
        <taxon>ecological metagenomes</taxon>
    </lineage>
</organism>
<reference evidence="2" key="1">
    <citation type="journal article" date="2015" name="Nature">
        <title>Complex archaea that bridge the gap between prokaryotes and eukaryotes.</title>
        <authorList>
            <person name="Spang A."/>
            <person name="Saw J.H."/>
            <person name="Jorgensen S.L."/>
            <person name="Zaremba-Niedzwiedzka K."/>
            <person name="Martijn J."/>
            <person name="Lind A.E."/>
            <person name="van Eijk R."/>
            <person name="Schleper C."/>
            <person name="Guy L."/>
            <person name="Ettema T.J."/>
        </authorList>
    </citation>
    <scope>NUCLEOTIDE SEQUENCE</scope>
</reference>
<accession>A0A0F9SA61</accession>
<keyword evidence="1" id="KW-1133">Transmembrane helix</keyword>
<evidence type="ECO:0000313" key="2">
    <source>
        <dbReference type="EMBL" id="KKN59187.1"/>
    </source>
</evidence>
<keyword evidence="1" id="KW-0472">Membrane</keyword>
<gene>
    <name evidence="2" type="ORF">LCGC14_0544700</name>
</gene>